<evidence type="ECO:0000256" key="1">
    <source>
        <dbReference type="SAM" id="MobiDB-lite"/>
    </source>
</evidence>
<feature type="region of interest" description="Disordered" evidence="1">
    <location>
        <begin position="419"/>
        <end position="485"/>
    </location>
</feature>
<evidence type="ECO:0000313" key="3">
    <source>
        <dbReference type="EMBL" id="GAX85211.1"/>
    </source>
</evidence>
<accession>A0A250XQ55</accession>
<dbReference type="GO" id="GO:0005682">
    <property type="term" value="C:U5 snRNP"/>
    <property type="evidence" value="ECO:0007669"/>
    <property type="project" value="InterPro"/>
</dbReference>
<dbReference type="EMBL" id="BEGY01000155">
    <property type="protein sequence ID" value="GAX85211.1"/>
    <property type="molecule type" value="Genomic_DNA"/>
</dbReference>
<dbReference type="InterPro" id="IPR039905">
    <property type="entry name" value="CD2BP2/Lin1"/>
</dbReference>
<dbReference type="PANTHER" id="PTHR13138:SF3">
    <property type="entry name" value="CD2 ANTIGEN CYTOPLASMIC TAIL-BINDING PROTEIN 2"/>
    <property type="match status" value="1"/>
</dbReference>
<dbReference type="STRING" id="1157962.A0A250XQ55"/>
<dbReference type="OrthoDB" id="331341at2759"/>
<dbReference type="AlphaFoldDB" id="A0A250XQ55"/>
<feature type="compositionally biased region" description="Basic and acidic residues" evidence="1">
    <location>
        <begin position="453"/>
        <end position="464"/>
    </location>
</feature>
<protein>
    <recommendedName>
        <fullName evidence="2">OCRE domain-containing protein</fullName>
    </recommendedName>
</protein>
<dbReference type="InterPro" id="IPR041591">
    <property type="entry name" value="OCRE"/>
</dbReference>
<dbReference type="PANTHER" id="PTHR13138">
    <property type="entry name" value="PROTEIN LIN1"/>
    <property type="match status" value="1"/>
</dbReference>
<gene>
    <name evidence="3" type="ORF">CEUSTIGMA_g12631.t1</name>
</gene>
<sequence length="596" mass="63667">MDTDATKKRTHNSAQDDIVKRTLDEEEATKRAKKAGKLGVVPPKKKGLTLQEIEDLEGGVIKESLVNVAQAKRAAKRKQEDIRASDDTDMPADVDRFEEKKLEVEEEGGIKFMAFNLNEEREIGHFDEEGNFVEDKVSREDKDAWLDSAEVVSDKVRDLIAQRQAAEDAAAAAAARNAAPLTDRQIAQLKMDLATHMGEEECVSRAMRRLGGATGGMVLSAAAAAGGSGVQDPLMAVNMMTISGKALGKREKLRLERALKEQLSAAAGGTSEVSSGILVSGAANHTNGVRGVKVVDKELLDKFTEITDRLFAEGETEIYAATKEELVRSAIMWLPQQKVAPSLTNDNPAAVASAAAGIVNDLGSFSAGTAVVSQAVDDHAAGGGEGDDDDDMFAEEDASAAAAASSKVQNLVVVSNAHYEQSGDVGEAGDDKQGHEGKTMQLKPHGSDNVVQDEEKVRSDRSATDAEQSGNSKSREQQASVVPTTDFDSWPIKEIKRYLSENGVSVSNIVEKGDLVSRARLLEAQQVEAAAGALQQPGYVASVGEIVPEGFVFDEGSGYWLNSVSGMYYDNITGSYFDGTSWSRYDAVSGNYVPVS</sequence>
<keyword evidence="4" id="KW-1185">Reference proteome</keyword>
<evidence type="ECO:0000313" key="4">
    <source>
        <dbReference type="Proteomes" id="UP000232323"/>
    </source>
</evidence>
<organism evidence="3 4">
    <name type="scientific">Chlamydomonas eustigma</name>
    <dbReference type="NCBI Taxonomy" id="1157962"/>
    <lineage>
        <taxon>Eukaryota</taxon>
        <taxon>Viridiplantae</taxon>
        <taxon>Chlorophyta</taxon>
        <taxon>core chlorophytes</taxon>
        <taxon>Chlorophyceae</taxon>
        <taxon>CS clade</taxon>
        <taxon>Chlamydomonadales</taxon>
        <taxon>Chlamydomonadaceae</taxon>
        <taxon>Chlamydomonas</taxon>
    </lineage>
</organism>
<dbReference type="Pfam" id="PF17780">
    <property type="entry name" value="OCRE"/>
    <property type="match status" value="1"/>
</dbReference>
<feature type="compositionally biased region" description="Polar residues" evidence="1">
    <location>
        <begin position="465"/>
        <end position="485"/>
    </location>
</feature>
<comment type="caution">
    <text evidence="3">The sequence shown here is derived from an EMBL/GenBank/DDBJ whole genome shotgun (WGS) entry which is preliminary data.</text>
</comment>
<feature type="compositionally biased region" description="Basic and acidic residues" evidence="1">
    <location>
        <begin position="429"/>
        <end position="438"/>
    </location>
</feature>
<proteinExistence type="predicted"/>
<dbReference type="Proteomes" id="UP000232323">
    <property type="component" value="Unassembled WGS sequence"/>
</dbReference>
<name>A0A250XQ55_9CHLO</name>
<evidence type="ECO:0000259" key="2">
    <source>
        <dbReference type="Pfam" id="PF17780"/>
    </source>
</evidence>
<feature type="region of interest" description="Disordered" evidence="1">
    <location>
        <begin position="1"/>
        <end position="41"/>
    </location>
</feature>
<reference evidence="3 4" key="1">
    <citation type="submission" date="2017-08" db="EMBL/GenBank/DDBJ databases">
        <title>Acidophilic green algal genome provides insights into adaptation to an acidic environment.</title>
        <authorList>
            <person name="Hirooka S."/>
            <person name="Hirose Y."/>
            <person name="Kanesaki Y."/>
            <person name="Higuchi S."/>
            <person name="Fujiwara T."/>
            <person name="Onuma R."/>
            <person name="Era A."/>
            <person name="Ohbayashi R."/>
            <person name="Uzuka A."/>
            <person name="Nozaki H."/>
            <person name="Yoshikawa H."/>
            <person name="Miyagishima S.Y."/>
        </authorList>
    </citation>
    <scope>NUCLEOTIDE SEQUENCE [LARGE SCALE GENOMIC DNA]</scope>
    <source>
        <strain evidence="3 4">NIES-2499</strain>
    </source>
</reference>
<feature type="domain" description="OCRE" evidence="2">
    <location>
        <begin position="549"/>
        <end position="596"/>
    </location>
</feature>